<dbReference type="InterPro" id="IPR014748">
    <property type="entry name" value="Enoyl-CoA_hydra_C"/>
</dbReference>
<dbReference type="InterPro" id="IPR001753">
    <property type="entry name" value="Enoyl-CoA_hydra/iso"/>
</dbReference>
<sequence>MSIVNTTCNQGVFEIALNRPDRLNALNAELLSELGEAINKAKRDPSIRSILLYGEGKAFCAGGDLKDFGMDDTNPIEVKEFLQRGHEALIGLYNMEKPVVVAVHGPAVGAGSNLAFACDIIIADETASFAEIFANVGALPDMGGLYLLPQKIGMHKAAELVFTGKTIDANTALEFGLINQVVAEGQAGKEAKKLARLLARGPTKALGLAKRIMHQAPYSSLESVLEMEAMGQAIIFQTQDFKEGRQAFIEKRKPVFKGE</sequence>
<proteinExistence type="inferred from homology"/>
<dbReference type="SUPFAM" id="SSF52096">
    <property type="entry name" value="ClpP/crotonase"/>
    <property type="match status" value="1"/>
</dbReference>
<protein>
    <recommendedName>
        <fullName evidence="4">Enoyl-CoA hydratase</fullName>
    </recommendedName>
</protein>
<gene>
    <name evidence="2" type="ORF">UB32_15905</name>
</gene>
<dbReference type="RefSeq" id="WP_044395483.1">
    <property type="nucleotide sequence ID" value="NZ_JXIQ01000133.1"/>
</dbReference>
<dbReference type="GO" id="GO:0003824">
    <property type="term" value="F:catalytic activity"/>
    <property type="evidence" value="ECO:0007669"/>
    <property type="project" value="UniProtKB-ARBA"/>
</dbReference>
<name>A0A0D6Z6V8_9BACI</name>
<keyword evidence="3" id="KW-1185">Reference proteome</keyword>
<comment type="caution">
    <text evidence="2">The sequence shown here is derived from an EMBL/GenBank/DDBJ whole genome shotgun (WGS) entry which is preliminary data.</text>
</comment>
<accession>A0A0D6Z6V8</accession>
<dbReference type="CDD" id="cd06558">
    <property type="entry name" value="crotonase-like"/>
    <property type="match status" value="1"/>
</dbReference>
<evidence type="ECO:0000313" key="2">
    <source>
        <dbReference type="EMBL" id="KIY21045.1"/>
    </source>
</evidence>
<evidence type="ECO:0000256" key="1">
    <source>
        <dbReference type="ARBA" id="ARBA00005254"/>
    </source>
</evidence>
<dbReference type="Pfam" id="PF00378">
    <property type="entry name" value="ECH_1"/>
    <property type="match status" value="1"/>
</dbReference>
<evidence type="ECO:0008006" key="4">
    <source>
        <dbReference type="Google" id="ProtNLM"/>
    </source>
</evidence>
<dbReference type="Gene3D" id="3.90.226.10">
    <property type="entry name" value="2-enoyl-CoA Hydratase, Chain A, domain 1"/>
    <property type="match status" value="1"/>
</dbReference>
<dbReference type="PANTHER" id="PTHR43459">
    <property type="entry name" value="ENOYL-COA HYDRATASE"/>
    <property type="match status" value="1"/>
</dbReference>
<dbReference type="OrthoDB" id="9775794at2"/>
<dbReference type="PATRIC" id="fig|285983.3.peg.2251"/>
<evidence type="ECO:0000313" key="3">
    <source>
        <dbReference type="Proteomes" id="UP000032512"/>
    </source>
</evidence>
<dbReference type="InterPro" id="IPR029045">
    <property type="entry name" value="ClpP/crotonase-like_dom_sf"/>
</dbReference>
<dbReference type="EMBL" id="JXIQ01000133">
    <property type="protein sequence ID" value="KIY21045.1"/>
    <property type="molecule type" value="Genomic_DNA"/>
</dbReference>
<organism evidence="2 3">
    <name type="scientific">Mesobacillus subterraneus</name>
    <dbReference type="NCBI Taxonomy" id="285983"/>
    <lineage>
        <taxon>Bacteria</taxon>
        <taxon>Bacillati</taxon>
        <taxon>Bacillota</taxon>
        <taxon>Bacilli</taxon>
        <taxon>Bacillales</taxon>
        <taxon>Bacillaceae</taxon>
        <taxon>Mesobacillus</taxon>
    </lineage>
</organism>
<dbReference type="Proteomes" id="UP000032512">
    <property type="component" value="Unassembled WGS sequence"/>
</dbReference>
<dbReference type="Gene3D" id="1.10.12.10">
    <property type="entry name" value="Lyase 2-enoyl-coa Hydratase, Chain A, domain 2"/>
    <property type="match status" value="1"/>
</dbReference>
<comment type="similarity">
    <text evidence="1">Belongs to the enoyl-CoA hydratase/isomerase family.</text>
</comment>
<dbReference type="AlphaFoldDB" id="A0A0D6Z6V8"/>
<dbReference type="PANTHER" id="PTHR43459:SF1">
    <property type="entry name" value="EG:BACN32G11.4 PROTEIN"/>
    <property type="match status" value="1"/>
</dbReference>
<reference evidence="2 3" key="1">
    <citation type="submission" date="2015-01" db="EMBL/GenBank/DDBJ databases">
        <title>Draft genome sequences of the supercritical CO2 tolerant bacteria Bacillus subterraneus MITOT1 and Bacillus cereus MIT0214.</title>
        <authorList>
            <person name="Peet K.C."/>
            <person name="Thompson J.R."/>
        </authorList>
    </citation>
    <scope>NUCLEOTIDE SEQUENCE [LARGE SCALE GENOMIC DNA]</scope>
    <source>
        <strain evidence="2 3">MITOT1</strain>
    </source>
</reference>